<sequence>MSYTAGSSTMMVSAGTARSPGLTLCSTGSPKIPRTVDD</sequence>
<dbReference type="AlphaFoldDB" id="A0A7R9K9Q1"/>
<feature type="region of interest" description="Disordered" evidence="1">
    <location>
        <begin position="1"/>
        <end position="38"/>
    </location>
</feature>
<name>A0A7R9K9Q1_TIMGE</name>
<evidence type="ECO:0000313" key="2">
    <source>
        <dbReference type="EMBL" id="CAD7616598.1"/>
    </source>
</evidence>
<organism evidence="2">
    <name type="scientific">Timema genevievae</name>
    <name type="common">Walking stick</name>
    <dbReference type="NCBI Taxonomy" id="629358"/>
    <lineage>
        <taxon>Eukaryota</taxon>
        <taxon>Metazoa</taxon>
        <taxon>Ecdysozoa</taxon>
        <taxon>Arthropoda</taxon>
        <taxon>Hexapoda</taxon>
        <taxon>Insecta</taxon>
        <taxon>Pterygota</taxon>
        <taxon>Neoptera</taxon>
        <taxon>Polyneoptera</taxon>
        <taxon>Phasmatodea</taxon>
        <taxon>Timematodea</taxon>
        <taxon>Timematoidea</taxon>
        <taxon>Timematidae</taxon>
        <taxon>Timema</taxon>
    </lineage>
</organism>
<evidence type="ECO:0000256" key="1">
    <source>
        <dbReference type="SAM" id="MobiDB-lite"/>
    </source>
</evidence>
<proteinExistence type="predicted"/>
<gene>
    <name evidence="2" type="ORF">TGEB3V08_LOCUS11711</name>
</gene>
<reference evidence="2" key="1">
    <citation type="submission" date="2020-11" db="EMBL/GenBank/DDBJ databases">
        <authorList>
            <person name="Tran Van P."/>
        </authorList>
    </citation>
    <scope>NUCLEOTIDE SEQUENCE</scope>
</reference>
<dbReference type="EMBL" id="OE854797">
    <property type="protein sequence ID" value="CAD7616598.1"/>
    <property type="molecule type" value="Genomic_DNA"/>
</dbReference>
<protein>
    <submittedName>
        <fullName evidence="2">Uncharacterized protein</fullName>
    </submittedName>
</protein>
<accession>A0A7R9K9Q1</accession>
<feature type="compositionally biased region" description="Polar residues" evidence="1">
    <location>
        <begin position="1"/>
        <end position="11"/>
    </location>
</feature>